<dbReference type="Pfam" id="PF00963">
    <property type="entry name" value="Cohesin"/>
    <property type="match status" value="1"/>
</dbReference>
<feature type="non-terminal residue" evidence="4">
    <location>
        <position position="1043"/>
    </location>
</feature>
<dbReference type="Proteomes" id="UP001594288">
    <property type="component" value="Unassembled WGS sequence"/>
</dbReference>
<dbReference type="InterPro" id="IPR006626">
    <property type="entry name" value="PbH1"/>
</dbReference>
<feature type="domain" description="Right handed beta helix" evidence="3">
    <location>
        <begin position="35"/>
        <end position="177"/>
    </location>
</feature>
<protein>
    <submittedName>
        <fullName evidence="4">Right-handed parallel beta-helix repeat-containing protein</fullName>
    </submittedName>
</protein>
<comment type="caution">
    <text evidence="4">The sequence shown here is derived from an EMBL/GenBank/DDBJ whole genome shotgun (WGS) entry which is preliminary data.</text>
</comment>
<feature type="domain" description="Periplasmic copper-binding protein NosD beta helix" evidence="2">
    <location>
        <begin position="387"/>
        <end position="558"/>
    </location>
</feature>
<dbReference type="InterPro" id="IPR039448">
    <property type="entry name" value="Beta_helix"/>
</dbReference>
<gene>
    <name evidence="4" type="ORF">ACFL2Z_05345</name>
</gene>
<evidence type="ECO:0000259" key="3">
    <source>
        <dbReference type="Pfam" id="PF13229"/>
    </source>
</evidence>
<dbReference type="InterPro" id="IPR008965">
    <property type="entry name" value="CBM2/CBM3_carb-bd_dom_sf"/>
</dbReference>
<sequence length="1043" mass="109410">VLGYNSDISGLDIHDNQFGGTPGGGYVGVFINHTLEGTGTVTVQDNEFRGDIAQGVFTERDNTDIKVNDLVTGLSGDGIIVMDFGGRAQNQVSITGNTIESFSRGIVVGNSGGQTLTNIDIEHNCIKTNGKGVQVRASASDVVVNGNCISGNVTYGVENTDTGNTLDASGNWWGSNVASTVRSEAHGGVDVDYTPWLDGGSETSPGFDGDFSTLYVDDDSPQTGTTGRIEEGVDLVTGSTVNVNPGTYPEGLVTIDKSLAIIGDAGTRPVVTPTEDTNNATHRGWFQVEGSGTVVDIKNMVFNGSGKLIENCIRYQSGPTGTIENCDISNIYWSKYTGLGVVNVDYTAYGGGSPLDVSPEFYVKDCTFSDIQRIGISIFGIDKGYVQGCTYTGKGDGDWIDYGVEVGGGGSAVIDDGNEIMDCTGVALSDGSVSAGILVTEYFGDPSVAVIDGNDLHDNSGGVHVGYGTTDASTVTVTDNDIYDGDYGVLTSASPGITLTVTGNEIHGNSVTGVHNESSNLVAYSNQFYGNGQNAQDDGTSANQWNHSSCPGNYWDDYVSNSGYSTQYNVSGTAGSIDNCPLSIGVTLDSSTLLMACGETIVYQVNVGGNALDLMGADYKINYDKTKLSFVSATVGDLLDTTPGHIFTYVPNPDATGVLQINSAHLGTGVNGPGTIAEVTFTSIGSTSPSSAALTFSGTELRDSGNQTLPSTWTGASVVIDCVDPTIAVTFTAATTQWPCYNTAPTVHILATDDYDLDCVKYKIDTGSWADVVCGISGTSYLDPSWTLLGFGGLSEGSHTYSFKSTDDAGNESAETSVTFTKDTLPPSAVTDFVATVGHNQIVLDWTNPGSDVYRIYLYRNDWTSYPGYGTADPGYPTVVSYDLKTNVDVLETYTDVFSNTTRGIYAYRAVVYDCAGNYASAGSGDYDRATSYFLGDIASSAGSWGPNYDGVVDGSDYNPFSGCYWTTSPGVPCNEADFGPTIEPVRGNFGIPTPDAYVGFDDLMIFSMNYGNVPPPSPALSPLPGVELASAGMAEASGVYRL</sequence>
<accession>A0ABV6YQF9</accession>
<evidence type="ECO:0000259" key="2">
    <source>
        <dbReference type="Pfam" id="PF05048"/>
    </source>
</evidence>
<dbReference type="SUPFAM" id="SSF51126">
    <property type="entry name" value="Pectin lyase-like"/>
    <property type="match status" value="2"/>
</dbReference>
<evidence type="ECO:0000259" key="1">
    <source>
        <dbReference type="Pfam" id="PF00963"/>
    </source>
</evidence>
<dbReference type="Pfam" id="PF13229">
    <property type="entry name" value="Beta_helix"/>
    <property type="match status" value="1"/>
</dbReference>
<evidence type="ECO:0000313" key="5">
    <source>
        <dbReference type="Proteomes" id="UP001594288"/>
    </source>
</evidence>
<dbReference type="InterPro" id="IPR007742">
    <property type="entry name" value="NosD_dom"/>
</dbReference>
<dbReference type="Gene3D" id="2.160.20.10">
    <property type="entry name" value="Single-stranded right-handed beta-helix, Pectin lyase-like"/>
    <property type="match status" value="2"/>
</dbReference>
<dbReference type="SMART" id="SM00710">
    <property type="entry name" value="PbH1"/>
    <property type="match status" value="12"/>
</dbReference>
<dbReference type="EMBL" id="JBHPEI010000113">
    <property type="protein sequence ID" value="MFC1800310.1"/>
    <property type="molecule type" value="Genomic_DNA"/>
</dbReference>
<proteinExistence type="predicted"/>
<feature type="domain" description="Cohesin" evidence="1">
    <location>
        <begin position="587"/>
        <end position="706"/>
    </location>
</feature>
<keyword evidence="5" id="KW-1185">Reference proteome</keyword>
<dbReference type="Pfam" id="PF05048">
    <property type="entry name" value="NosD"/>
    <property type="match status" value="1"/>
</dbReference>
<organism evidence="4 5">
    <name type="scientific">Eiseniibacteriota bacterium</name>
    <dbReference type="NCBI Taxonomy" id="2212470"/>
    <lineage>
        <taxon>Bacteria</taxon>
        <taxon>Candidatus Eiseniibacteriota</taxon>
    </lineage>
</organism>
<feature type="non-terminal residue" evidence="4">
    <location>
        <position position="1"/>
    </location>
</feature>
<dbReference type="Gene3D" id="2.60.40.680">
    <property type="match status" value="1"/>
</dbReference>
<dbReference type="InterPro" id="IPR012334">
    <property type="entry name" value="Pectin_lyas_fold"/>
</dbReference>
<name>A0ABV6YQF9_UNCEI</name>
<dbReference type="Gene3D" id="3.30.420.430">
    <property type="match status" value="1"/>
</dbReference>
<dbReference type="InterPro" id="IPR002102">
    <property type="entry name" value="Cohesin_dom"/>
</dbReference>
<dbReference type="SUPFAM" id="SSF49384">
    <property type="entry name" value="Carbohydrate-binding domain"/>
    <property type="match status" value="1"/>
</dbReference>
<evidence type="ECO:0000313" key="4">
    <source>
        <dbReference type="EMBL" id="MFC1800310.1"/>
    </source>
</evidence>
<dbReference type="InterPro" id="IPR011050">
    <property type="entry name" value="Pectin_lyase_fold/virulence"/>
</dbReference>
<reference evidence="4 5" key="1">
    <citation type="submission" date="2024-09" db="EMBL/GenBank/DDBJ databases">
        <authorList>
            <person name="D'Angelo T."/>
        </authorList>
    </citation>
    <scope>NUCLEOTIDE SEQUENCE [LARGE SCALE GENOMIC DNA]</scope>
    <source>
        <strain evidence="4">SAG AM-311-F02</strain>
    </source>
</reference>
<dbReference type="CDD" id="cd08547">
    <property type="entry name" value="Type_II_cohesin"/>
    <property type="match status" value="1"/>
</dbReference>